<gene>
    <name evidence="2" type="ORF">FD02_GL001612</name>
</gene>
<evidence type="ECO:0000259" key="1">
    <source>
        <dbReference type="Pfam" id="PF07872"/>
    </source>
</evidence>
<dbReference type="Proteomes" id="UP000051804">
    <property type="component" value="Unassembled WGS sequence"/>
</dbReference>
<name>A0A0R1JMU5_9LACO</name>
<evidence type="ECO:0000313" key="3">
    <source>
        <dbReference type="Proteomes" id="UP000051804"/>
    </source>
</evidence>
<reference evidence="2 3" key="1">
    <citation type="journal article" date="2015" name="Genome Announc.">
        <title>Expanding the biotechnology potential of lactobacilli through comparative genomics of 213 strains and associated genera.</title>
        <authorList>
            <person name="Sun Z."/>
            <person name="Harris H.M."/>
            <person name="McCann A."/>
            <person name="Guo C."/>
            <person name="Argimon S."/>
            <person name="Zhang W."/>
            <person name="Yang X."/>
            <person name="Jeffery I.B."/>
            <person name="Cooney J.C."/>
            <person name="Kagawa T.F."/>
            <person name="Liu W."/>
            <person name="Song Y."/>
            <person name="Salvetti E."/>
            <person name="Wrobel A."/>
            <person name="Rasinkangas P."/>
            <person name="Parkhill J."/>
            <person name="Rea M.C."/>
            <person name="O'Sullivan O."/>
            <person name="Ritari J."/>
            <person name="Douillard F.P."/>
            <person name="Paul Ross R."/>
            <person name="Yang R."/>
            <person name="Briner A.E."/>
            <person name="Felis G.E."/>
            <person name="de Vos W.M."/>
            <person name="Barrangou R."/>
            <person name="Klaenhammer T.R."/>
            <person name="Caufield P.W."/>
            <person name="Cui Y."/>
            <person name="Zhang H."/>
            <person name="O'Toole P.W."/>
        </authorList>
    </citation>
    <scope>NUCLEOTIDE SEQUENCE [LARGE SCALE GENOMIC DNA]</scope>
    <source>
        <strain evidence="2 3">JCM 17158</strain>
    </source>
</reference>
<dbReference type="Pfam" id="PF07872">
    <property type="entry name" value="DUF1659"/>
    <property type="match status" value="1"/>
</dbReference>
<protein>
    <recommendedName>
        <fullName evidence="1">DUF1659 domain-containing protein</fullName>
    </recommendedName>
</protein>
<feature type="domain" description="DUF1659" evidence="1">
    <location>
        <begin position="26"/>
        <end position="71"/>
    </location>
</feature>
<accession>A0A0R1JMU5</accession>
<keyword evidence="3" id="KW-1185">Reference proteome</keyword>
<proteinExistence type="predicted"/>
<evidence type="ECO:0000313" key="2">
    <source>
        <dbReference type="EMBL" id="KRK72639.1"/>
    </source>
</evidence>
<dbReference type="EMBL" id="AZDJ01000022">
    <property type="protein sequence ID" value="KRK72639.1"/>
    <property type="molecule type" value="Genomic_DNA"/>
</dbReference>
<dbReference type="PATRIC" id="fig|1291734.4.peg.1659"/>
<sequence length="72" mass="7976">MQHMARVLQNQITGINITKPDDPSFVTVSRRFSNTSNDATDEDMLAFAQAILTFYPGAQVSVTLNPTYLIQA</sequence>
<dbReference type="AlphaFoldDB" id="A0A0R1JMU5"/>
<dbReference type="STRING" id="1291734.FD02_GL001612"/>
<organism evidence="2 3">
    <name type="scientific">Lacticaseibacillus nasuensis JCM 17158</name>
    <dbReference type="NCBI Taxonomy" id="1291734"/>
    <lineage>
        <taxon>Bacteria</taxon>
        <taxon>Bacillati</taxon>
        <taxon>Bacillota</taxon>
        <taxon>Bacilli</taxon>
        <taxon>Lactobacillales</taxon>
        <taxon>Lactobacillaceae</taxon>
        <taxon>Lacticaseibacillus</taxon>
    </lineage>
</organism>
<dbReference type="InterPro" id="IPR012454">
    <property type="entry name" value="DUF1659"/>
</dbReference>
<comment type="caution">
    <text evidence="2">The sequence shown here is derived from an EMBL/GenBank/DDBJ whole genome shotgun (WGS) entry which is preliminary data.</text>
</comment>